<dbReference type="PANTHER" id="PTHR10458">
    <property type="entry name" value="PEPTIDE DEFORMYLASE"/>
    <property type="match status" value="1"/>
</dbReference>
<dbReference type="AlphaFoldDB" id="A0A3S3UPQ4"/>
<dbReference type="PANTHER" id="PTHR10458:SF22">
    <property type="entry name" value="PEPTIDE DEFORMYLASE"/>
    <property type="match status" value="1"/>
</dbReference>
<keyword evidence="3" id="KW-0378">Hydrolase</keyword>
<keyword evidence="4" id="KW-1185">Reference proteome</keyword>
<dbReference type="NCBIfam" id="NF001159">
    <property type="entry name" value="PRK00150.1-3"/>
    <property type="match status" value="1"/>
</dbReference>
<dbReference type="Gene3D" id="3.90.45.10">
    <property type="entry name" value="Peptide deformylase"/>
    <property type="match status" value="1"/>
</dbReference>
<comment type="caution">
    <text evidence="3">The sequence shown here is derived from an EMBL/GenBank/DDBJ whole genome shotgun (WGS) entry which is preliminary data.</text>
</comment>
<dbReference type="CDD" id="cd00487">
    <property type="entry name" value="Pep_deformylase"/>
    <property type="match status" value="1"/>
</dbReference>
<comment type="caution">
    <text evidence="2">Lacks conserved residue(s) required for the propagation of feature annotation.</text>
</comment>
<dbReference type="SUPFAM" id="SSF56420">
    <property type="entry name" value="Peptide deformylase"/>
    <property type="match status" value="1"/>
</dbReference>
<dbReference type="NCBIfam" id="TIGR00079">
    <property type="entry name" value="pept_deformyl"/>
    <property type="match status" value="1"/>
</dbReference>
<protein>
    <recommendedName>
        <fullName evidence="2">Peptide deformylase-like</fullName>
    </recommendedName>
    <alternativeName>
        <fullName evidence="2">Polypeptide deformylase-like</fullName>
    </alternativeName>
</protein>
<evidence type="ECO:0000256" key="1">
    <source>
        <dbReference type="ARBA" id="ARBA00010759"/>
    </source>
</evidence>
<accession>A0A3S3UPQ4</accession>
<proteinExistence type="inferred from homology"/>
<feature type="active site" evidence="2">
    <location>
        <position position="140"/>
    </location>
</feature>
<name>A0A3S3UPQ4_9PROT</name>
<dbReference type="Proteomes" id="UP000287447">
    <property type="component" value="Unassembled WGS sequence"/>
</dbReference>
<dbReference type="GO" id="GO:0042586">
    <property type="term" value="F:peptide deformylase activity"/>
    <property type="evidence" value="ECO:0007669"/>
    <property type="project" value="InterPro"/>
</dbReference>
<sequence length="169" mass="18866">MRAAVSELSLIRGYDPIFRKKAQPVAAVDDAVRAAVARMFHILYEAGGIGLGANMVGSLDRIAVVDLQPEGVREPLAMINPEITWQSDREQTFTEASLCFPGVTAEVTRPDAIRVTYLDEAGERRDLEAAGWLAQVIQHEVDYLDGILFPDRLSRVKRDMAMRKIKKIR</sequence>
<dbReference type="Pfam" id="PF01327">
    <property type="entry name" value="Pep_deformylase"/>
    <property type="match status" value="1"/>
</dbReference>
<evidence type="ECO:0000313" key="4">
    <source>
        <dbReference type="Proteomes" id="UP000287447"/>
    </source>
</evidence>
<evidence type="ECO:0000256" key="2">
    <source>
        <dbReference type="HAMAP-Rule" id="MF_00163"/>
    </source>
</evidence>
<dbReference type="PIRSF" id="PIRSF004749">
    <property type="entry name" value="Pep_def"/>
    <property type="match status" value="1"/>
</dbReference>
<dbReference type="InterPro" id="IPR036821">
    <property type="entry name" value="Peptide_deformylase_sf"/>
</dbReference>
<dbReference type="OrthoDB" id="9804313at2"/>
<comment type="similarity">
    <text evidence="1 2">Belongs to the polypeptide deformylase family.</text>
</comment>
<gene>
    <name evidence="3" type="primary">def</name>
    <name evidence="3" type="ORF">EOI86_17065</name>
</gene>
<evidence type="ECO:0000313" key="3">
    <source>
        <dbReference type="EMBL" id="RVU36872.1"/>
    </source>
</evidence>
<organism evidence="3 4">
    <name type="scientific">Hwanghaeella grinnelliae</name>
    <dbReference type="NCBI Taxonomy" id="2500179"/>
    <lineage>
        <taxon>Bacteria</taxon>
        <taxon>Pseudomonadati</taxon>
        <taxon>Pseudomonadota</taxon>
        <taxon>Alphaproteobacteria</taxon>
        <taxon>Rhodospirillales</taxon>
        <taxon>Rhodospirillaceae</taxon>
        <taxon>Hwanghaeella</taxon>
    </lineage>
</organism>
<reference evidence="4" key="1">
    <citation type="submission" date="2019-01" db="EMBL/GenBank/DDBJ databases">
        <title>Gri0909 isolated from a small marine red alga.</title>
        <authorList>
            <person name="Kim J."/>
            <person name="Jeong S.E."/>
            <person name="Jeon C.O."/>
        </authorList>
    </citation>
    <scope>NUCLEOTIDE SEQUENCE [LARGE SCALE GENOMIC DNA]</scope>
    <source>
        <strain evidence="4">Gri0909</strain>
    </source>
</reference>
<dbReference type="HAMAP" id="MF_00163">
    <property type="entry name" value="Pep_deformylase"/>
    <property type="match status" value="1"/>
</dbReference>
<dbReference type="EMBL" id="SADE01000002">
    <property type="protein sequence ID" value="RVU36872.1"/>
    <property type="molecule type" value="Genomic_DNA"/>
</dbReference>
<dbReference type="InterPro" id="IPR023635">
    <property type="entry name" value="Peptide_deformylase"/>
</dbReference>
<dbReference type="PRINTS" id="PR01576">
    <property type="entry name" value="PDEFORMYLASE"/>
</dbReference>